<feature type="compositionally biased region" description="Acidic residues" evidence="1">
    <location>
        <begin position="281"/>
        <end position="293"/>
    </location>
</feature>
<organism evidence="2 3">
    <name type="scientific">Astrephomene gubernaculifera</name>
    <dbReference type="NCBI Taxonomy" id="47775"/>
    <lineage>
        <taxon>Eukaryota</taxon>
        <taxon>Viridiplantae</taxon>
        <taxon>Chlorophyta</taxon>
        <taxon>core chlorophytes</taxon>
        <taxon>Chlorophyceae</taxon>
        <taxon>CS clade</taxon>
        <taxon>Chlamydomonadales</taxon>
        <taxon>Astrephomenaceae</taxon>
        <taxon>Astrephomene</taxon>
    </lineage>
</organism>
<feature type="compositionally biased region" description="Basic and acidic residues" evidence="1">
    <location>
        <begin position="180"/>
        <end position="190"/>
    </location>
</feature>
<evidence type="ECO:0000256" key="1">
    <source>
        <dbReference type="SAM" id="MobiDB-lite"/>
    </source>
</evidence>
<dbReference type="Proteomes" id="UP001054857">
    <property type="component" value="Unassembled WGS sequence"/>
</dbReference>
<dbReference type="EMBL" id="BMAR01000014">
    <property type="protein sequence ID" value="GFR46482.1"/>
    <property type="molecule type" value="Genomic_DNA"/>
</dbReference>
<reference evidence="2 3" key="1">
    <citation type="journal article" date="2021" name="Sci. Rep.">
        <title>Genome sequencing of the multicellular alga Astrephomene provides insights into convergent evolution of germ-soma differentiation.</title>
        <authorList>
            <person name="Yamashita S."/>
            <person name="Yamamoto K."/>
            <person name="Matsuzaki R."/>
            <person name="Suzuki S."/>
            <person name="Yamaguchi H."/>
            <person name="Hirooka S."/>
            <person name="Minakuchi Y."/>
            <person name="Miyagishima S."/>
            <person name="Kawachi M."/>
            <person name="Toyoda A."/>
            <person name="Nozaki H."/>
        </authorList>
    </citation>
    <scope>NUCLEOTIDE SEQUENCE [LARGE SCALE GENOMIC DNA]</scope>
    <source>
        <strain evidence="2 3">NIES-4017</strain>
    </source>
</reference>
<evidence type="ECO:0000313" key="3">
    <source>
        <dbReference type="Proteomes" id="UP001054857"/>
    </source>
</evidence>
<protein>
    <submittedName>
        <fullName evidence="2">Uncharacterized protein</fullName>
    </submittedName>
</protein>
<keyword evidence="3" id="KW-1185">Reference proteome</keyword>
<name>A0AAD3DTQ5_9CHLO</name>
<feature type="region of interest" description="Disordered" evidence="1">
    <location>
        <begin position="315"/>
        <end position="338"/>
    </location>
</feature>
<feature type="compositionally biased region" description="Basic residues" evidence="1">
    <location>
        <begin position="251"/>
        <end position="261"/>
    </location>
</feature>
<accession>A0AAD3DTQ5</accession>
<feature type="compositionally biased region" description="Acidic residues" evidence="1">
    <location>
        <begin position="191"/>
        <end position="207"/>
    </location>
</feature>
<evidence type="ECO:0000313" key="2">
    <source>
        <dbReference type="EMBL" id="GFR46482.1"/>
    </source>
</evidence>
<gene>
    <name evidence="2" type="ORF">Agub_g8059</name>
</gene>
<feature type="region of interest" description="Disordered" evidence="1">
    <location>
        <begin position="169"/>
        <end position="294"/>
    </location>
</feature>
<comment type="caution">
    <text evidence="2">The sequence shown here is derived from an EMBL/GenBank/DDBJ whole genome shotgun (WGS) entry which is preliminary data.</text>
</comment>
<feature type="region of interest" description="Disordered" evidence="1">
    <location>
        <begin position="1"/>
        <end position="46"/>
    </location>
</feature>
<feature type="compositionally biased region" description="Basic and acidic residues" evidence="1">
    <location>
        <begin position="24"/>
        <end position="38"/>
    </location>
</feature>
<feature type="compositionally biased region" description="Gly residues" evidence="1">
    <location>
        <begin position="263"/>
        <end position="277"/>
    </location>
</feature>
<proteinExistence type="predicted"/>
<dbReference type="AlphaFoldDB" id="A0AAD3DTQ5"/>
<feature type="non-terminal residue" evidence="2">
    <location>
        <position position="1"/>
    </location>
</feature>
<sequence>MSSPDKSAALARLLSRNTTKSSKRRDETRSDKPGERRKSFQFASTTDGQALNRIREGLNWSSDVEGSSSSRSRPWSAAAFVHALHPVASFTPFRYGKLSDLDMHIAGAIERRDTHRDLLAETMERMAKHNARLKMEAQRLRLESQDRAARTIQIYWRLYRERLIEQRKEERRKRSTWMESVRRRPLREGSDSSEDWEDEEEEEEGGEGGEGRGGKSGKGRKKGSGNDDKKKHRKKAKKKAESNAASDPRKARPRRKSKRKGAGPAGVAGEGGAGEGNGADQLDEGERELEEQELQWQRIKARVLRESEIAEMRARGRGGEQRIGSTGTLETLDESFVE</sequence>